<keyword evidence="1" id="KW-0812">Transmembrane</keyword>
<keyword evidence="1" id="KW-0472">Membrane</keyword>
<evidence type="ECO:0000313" key="3">
    <source>
        <dbReference type="Proteomes" id="UP000824890"/>
    </source>
</evidence>
<feature type="transmembrane region" description="Helical" evidence="1">
    <location>
        <begin position="209"/>
        <end position="240"/>
    </location>
</feature>
<dbReference type="PANTHER" id="PTHR34379">
    <property type="entry name" value="OS07G0553800 PROTEIN"/>
    <property type="match status" value="1"/>
</dbReference>
<sequence>IIPTVQNHHQPLHNKYFISQSFDSTSMGKPERKAREKTCSSSSSYLLRCFGISRKIHSHKQMLDDGAGGQEKKKKTRSRWFSRATAFRVKNCEITTTTICETKKHNLTIEDDKQNLFRVIRQVTDPKNITAVGQHETKEKLTSFFHIPHKNTSQQRDINPEPLTLSGYDMCCEQASVRVGKLEPTKPVGSGPNREKSSRVRKASRVDPVIGISIIMLTLMIMLMWGRLCAVLCTCTWCYFLPRLKRKRIDGGKAEGKDVLDLNSAAYKKKIVLDGFLVRQQRRVLI</sequence>
<dbReference type="Proteomes" id="UP000824890">
    <property type="component" value="Unassembled WGS sequence"/>
</dbReference>
<protein>
    <submittedName>
        <fullName evidence="2">Uncharacterized protein</fullName>
    </submittedName>
</protein>
<evidence type="ECO:0000313" key="2">
    <source>
        <dbReference type="EMBL" id="KAH0900151.1"/>
    </source>
</evidence>
<evidence type="ECO:0000256" key="1">
    <source>
        <dbReference type="SAM" id="Phobius"/>
    </source>
</evidence>
<keyword evidence="3" id="KW-1185">Reference proteome</keyword>
<dbReference type="InterPro" id="IPR040411">
    <property type="entry name" value="At5g23160-like"/>
</dbReference>
<dbReference type="EMBL" id="JAGKQM010000012">
    <property type="protein sequence ID" value="KAH0900151.1"/>
    <property type="molecule type" value="Genomic_DNA"/>
</dbReference>
<keyword evidence="1" id="KW-1133">Transmembrane helix</keyword>
<proteinExistence type="predicted"/>
<reference evidence="2 3" key="1">
    <citation type="submission" date="2021-05" db="EMBL/GenBank/DDBJ databases">
        <title>Genome Assembly of Synthetic Allotetraploid Brassica napus Reveals Homoeologous Exchanges between Subgenomes.</title>
        <authorList>
            <person name="Davis J.T."/>
        </authorList>
    </citation>
    <scope>NUCLEOTIDE SEQUENCE [LARGE SCALE GENOMIC DNA]</scope>
    <source>
        <strain evidence="3">cv. Da-Ae</strain>
        <tissue evidence="2">Seedling</tissue>
    </source>
</reference>
<gene>
    <name evidence="2" type="ORF">HID58_049719</name>
</gene>
<accession>A0ABQ8B5S4</accession>
<feature type="non-terminal residue" evidence="2">
    <location>
        <position position="1"/>
    </location>
</feature>
<dbReference type="PANTHER" id="PTHR34379:SF3">
    <property type="entry name" value="PROTEIN, PUTATIVE-RELATED"/>
    <property type="match status" value="1"/>
</dbReference>
<name>A0ABQ8B5S4_BRANA</name>
<comment type="caution">
    <text evidence="2">The sequence shown here is derived from an EMBL/GenBank/DDBJ whole genome shotgun (WGS) entry which is preliminary data.</text>
</comment>
<organism evidence="2 3">
    <name type="scientific">Brassica napus</name>
    <name type="common">Rape</name>
    <dbReference type="NCBI Taxonomy" id="3708"/>
    <lineage>
        <taxon>Eukaryota</taxon>
        <taxon>Viridiplantae</taxon>
        <taxon>Streptophyta</taxon>
        <taxon>Embryophyta</taxon>
        <taxon>Tracheophyta</taxon>
        <taxon>Spermatophyta</taxon>
        <taxon>Magnoliopsida</taxon>
        <taxon>eudicotyledons</taxon>
        <taxon>Gunneridae</taxon>
        <taxon>Pentapetalae</taxon>
        <taxon>rosids</taxon>
        <taxon>malvids</taxon>
        <taxon>Brassicales</taxon>
        <taxon>Brassicaceae</taxon>
        <taxon>Brassiceae</taxon>
        <taxon>Brassica</taxon>
    </lineage>
</organism>